<dbReference type="NCBIfam" id="TIGR00713">
    <property type="entry name" value="hemL"/>
    <property type="match status" value="1"/>
</dbReference>
<keyword evidence="7 8" id="KW-0627">Porphyrin biosynthesis</keyword>
<proteinExistence type="inferred from homology"/>
<dbReference type="PANTHER" id="PTHR43713:SF3">
    <property type="entry name" value="GLUTAMATE-1-SEMIALDEHYDE 2,1-AMINOMUTASE 1, CHLOROPLASTIC-RELATED"/>
    <property type="match status" value="1"/>
</dbReference>
<dbReference type="PANTHER" id="PTHR43713">
    <property type="entry name" value="GLUTAMATE-1-SEMIALDEHYDE 2,1-AMINOMUTASE"/>
    <property type="match status" value="1"/>
</dbReference>
<dbReference type="Gene3D" id="3.40.640.10">
    <property type="entry name" value="Type I PLP-dependent aspartate aminotransferase-like (Major domain)"/>
    <property type="match status" value="1"/>
</dbReference>
<organism evidence="9 10">
    <name type="scientific">Egicoccus halophilus</name>
    <dbReference type="NCBI Taxonomy" id="1670830"/>
    <lineage>
        <taxon>Bacteria</taxon>
        <taxon>Bacillati</taxon>
        <taxon>Actinomycetota</taxon>
        <taxon>Nitriliruptoria</taxon>
        <taxon>Egicoccales</taxon>
        <taxon>Egicoccaceae</taxon>
        <taxon>Egicoccus</taxon>
    </lineage>
</organism>
<dbReference type="GO" id="GO:0005737">
    <property type="term" value="C:cytoplasm"/>
    <property type="evidence" value="ECO:0007669"/>
    <property type="project" value="UniProtKB-SubCell"/>
</dbReference>
<dbReference type="InterPro" id="IPR015421">
    <property type="entry name" value="PyrdxlP-dep_Trfase_major"/>
</dbReference>
<comment type="catalytic activity">
    <reaction evidence="1 8">
        <text>(S)-4-amino-5-oxopentanoate = 5-aminolevulinate</text>
        <dbReference type="Rhea" id="RHEA:14265"/>
        <dbReference type="ChEBI" id="CHEBI:57501"/>
        <dbReference type="ChEBI" id="CHEBI:356416"/>
        <dbReference type="EC" id="5.4.3.8"/>
    </reaction>
</comment>
<dbReference type="InterPro" id="IPR015424">
    <property type="entry name" value="PyrdxlP-dep_Trfase"/>
</dbReference>
<dbReference type="InterPro" id="IPR005814">
    <property type="entry name" value="Aminotrans_3"/>
</dbReference>
<dbReference type="Pfam" id="PF00202">
    <property type="entry name" value="Aminotran_3"/>
    <property type="match status" value="1"/>
</dbReference>
<evidence type="ECO:0000256" key="3">
    <source>
        <dbReference type="ARBA" id="ARBA00004819"/>
    </source>
</evidence>
<dbReference type="NCBIfam" id="NF000818">
    <property type="entry name" value="PRK00062.1"/>
    <property type="match status" value="1"/>
</dbReference>
<evidence type="ECO:0000256" key="1">
    <source>
        <dbReference type="ARBA" id="ARBA00001579"/>
    </source>
</evidence>
<evidence type="ECO:0000256" key="8">
    <source>
        <dbReference type="HAMAP-Rule" id="MF_00375"/>
    </source>
</evidence>
<keyword evidence="10" id="KW-1185">Reference proteome</keyword>
<dbReference type="HAMAP" id="MF_00375">
    <property type="entry name" value="HemL_aminotrans_3"/>
    <property type="match status" value="1"/>
</dbReference>
<reference evidence="9" key="1">
    <citation type="journal article" date="2014" name="Int. J. Syst. Evol. Microbiol.">
        <title>Complete genome sequence of Corynebacterium casei LMG S-19264T (=DSM 44701T), isolated from a smear-ripened cheese.</title>
        <authorList>
            <consortium name="US DOE Joint Genome Institute (JGI-PGF)"/>
            <person name="Walter F."/>
            <person name="Albersmeier A."/>
            <person name="Kalinowski J."/>
            <person name="Ruckert C."/>
        </authorList>
    </citation>
    <scope>NUCLEOTIDE SEQUENCE</scope>
    <source>
        <strain evidence="9">CGMCC 1.14988</strain>
    </source>
</reference>
<evidence type="ECO:0000256" key="6">
    <source>
        <dbReference type="ARBA" id="ARBA00023235"/>
    </source>
</evidence>
<evidence type="ECO:0000313" key="10">
    <source>
        <dbReference type="Proteomes" id="UP000650511"/>
    </source>
</evidence>
<dbReference type="UniPathway" id="UPA00251">
    <property type="reaction ID" value="UER00317"/>
</dbReference>
<dbReference type="InterPro" id="IPR015422">
    <property type="entry name" value="PyrdxlP-dep_Trfase_small"/>
</dbReference>
<evidence type="ECO:0000256" key="4">
    <source>
        <dbReference type="ARBA" id="ARBA00008981"/>
    </source>
</evidence>
<dbReference type="EMBL" id="BMHA01000005">
    <property type="protein sequence ID" value="GGI05669.1"/>
    <property type="molecule type" value="Genomic_DNA"/>
</dbReference>
<dbReference type="GO" id="GO:0030170">
    <property type="term" value="F:pyridoxal phosphate binding"/>
    <property type="evidence" value="ECO:0007669"/>
    <property type="project" value="InterPro"/>
</dbReference>
<evidence type="ECO:0000256" key="5">
    <source>
        <dbReference type="ARBA" id="ARBA00022898"/>
    </source>
</evidence>
<comment type="caution">
    <text evidence="9">The sequence shown here is derived from an EMBL/GenBank/DDBJ whole genome shotgun (WGS) entry which is preliminary data.</text>
</comment>
<keyword evidence="8" id="KW-0963">Cytoplasm</keyword>
<keyword evidence="6 8" id="KW-0413">Isomerase</keyword>
<name>A0A8J3A7G5_9ACTN</name>
<evidence type="ECO:0000313" key="9">
    <source>
        <dbReference type="EMBL" id="GGI05669.1"/>
    </source>
</evidence>
<comment type="cofactor">
    <cofactor evidence="2 8">
        <name>pyridoxal 5'-phosphate</name>
        <dbReference type="ChEBI" id="CHEBI:597326"/>
    </cofactor>
</comment>
<dbReference type="FunFam" id="3.40.640.10:FF:000021">
    <property type="entry name" value="Glutamate-1-semialdehyde 2,1-aminomutase"/>
    <property type="match status" value="1"/>
</dbReference>
<gene>
    <name evidence="8 9" type="primary">hemL</name>
    <name evidence="9" type="ORF">GCM10011354_15240</name>
</gene>
<comment type="subunit">
    <text evidence="8">Homodimer.</text>
</comment>
<keyword evidence="5 8" id="KW-0663">Pyridoxal phosphate</keyword>
<accession>A0A8J3A7G5</accession>
<dbReference type="EC" id="5.4.3.8" evidence="8"/>
<comment type="similarity">
    <text evidence="4 8">Belongs to the class-III pyridoxal-phosphate-dependent aminotransferase family. HemL subfamily.</text>
</comment>
<dbReference type="OrthoDB" id="9801052at2"/>
<reference evidence="9" key="2">
    <citation type="submission" date="2020-09" db="EMBL/GenBank/DDBJ databases">
        <authorList>
            <person name="Sun Q."/>
            <person name="Zhou Y."/>
        </authorList>
    </citation>
    <scope>NUCLEOTIDE SEQUENCE</scope>
    <source>
        <strain evidence="9">CGMCC 1.14988</strain>
    </source>
</reference>
<comment type="pathway">
    <text evidence="3">Porphyrin-containing compound metabolism; protoporphyrin-IX biosynthesis; 5-aminolevulinate from L-glutamyl-tRNA(Glu): step 2/2.</text>
</comment>
<dbReference type="RefSeq" id="WP_130648490.1">
    <property type="nucleotide sequence ID" value="NZ_BMHA01000005.1"/>
</dbReference>
<dbReference type="AlphaFoldDB" id="A0A8J3A7G5"/>
<dbReference type="Gene3D" id="3.90.1150.10">
    <property type="entry name" value="Aspartate Aminotransferase, domain 1"/>
    <property type="match status" value="1"/>
</dbReference>
<feature type="modified residue" description="N6-(pyridoxal phosphate)lysine" evidence="8">
    <location>
        <position position="267"/>
    </location>
</feature>
<evidence type="ECO:0000256" key="7">
    <source>
        <dbReference type="ARBA" id="ARBA00023244"/>
    </source>
</evidence>
<dbReference type="GO" id="GO:0006782">
    <property type="term" value="P:protoporphyrinogen IX biosynthetic process"/>
    <property type="evidence" value="ECO:0007669"/>
    <property type="project" value="UniProtKB-UniRule"/>
</dbReference>
<dbReference type="CDD" id="cd00610">
    <property type="entry name" value="OAT_like"/>
    <property type="match status" value="1"/>
</dbReference>
<protein>
    <recommendedName>
        <fullName evidence="8">Glutamate-1-semialdehyde 2,1-aminomutase</fullName>
        <shortName evidence="8">GSA</shortName>
        <ecNumber evidence="8">5.4.3.8</ecNumber>
    </recommendedName>
    <alternativeName>
        <fullName evidence="8">Glutamate-1-semialdehyde aminotransferase</fullName>
        <shortName evidence="8">GSA-AT</shortName>
    </alternativeName>
</protein>
<dbReference type="GO" id="GO:0042286">
    <property type="term" value="F:glutamate-1-semialdehyde 2,1-aminomutase activity"/>
    <property type="evidence" value="ECO:0007669"/>
    <property type="project" value="UniProtKB-UniRule"/>
</dbReference>
<dbReference type="InterPro" id="IPR004639">
    <property type="entry name" value="4pyrrol_synth_GluAld_NH2Trfase"/>
</dbReference>
<dbReference type="GO" id="GO:0008483">
    <property type="term" value="F:transaminase activity"/>
    <property type="evidence" value="ECO:0007669"/>
    <property type="project" value="InterPro"/>
</dbReference>
<dbReference type="Proteomes" id="UP000650511">
    <property type="component" value="Unassembled WGS sequence"/>
</dbReference>
<comment type="subcellular location">
    <subcellularLocation>
        <location evidence="8">Cytoplasm</location>
    </subcellularLocation>
</comment>
<evidence type="ECO:0000256" key="2">
    <source>
        <dbReference type="ARBA" id="ARBA00001933"/>
    </source>
</evidence>
<dbReference type="SUPFAM" id="SSF53383">
    <property type="entry name" value="PLP-dependent transferases"/>
    <property type="match status" value="1"/>
</dbReference>
<sequence>MDTEISARLFERARAVIPGGVNSPVRAFDSVGGTPRFIARGEGAELVDADGNRYLDLVNSWGPLLFGHVPAEVREAAVDAIGRGSSFGAPTEGEIALAEAIVDAVPSVDKVRLVNSGTEAGMSAIRLARGATGRRKLLKFVGHYHGHSDALLVAAGSGVATLGIPGSPGVTDGAAEDTVLVPWNDRDAVAEAVQVHGHDLAAILCEPVPANMNLVAPEDGFLAFLRAQADASGAVLVFDEVISGFRVARGGAQQLHGVTPELTVLGKIVGGGFPLAAFGGRAELMDALAPAGPVYQAGTLSGNPVAVAAGLAQLRLLTDDVYARLGVVTDGLVDGLRTAFDAAGVPAQVLRHATLAGVLFAETAPRRYEDVAAADHARYARFFHGMLERGVYLAPSGYEVIFPSTALSDAHVERIVTAADEVARML</sequence>